<reference evidence="2" key="1">
    <citation type="submission" date="2020-06" db="EMBL/GenBank/DDBJ databases">
        <authorList>
            <consortium name="Plant Systems Biology data submission"/>
        </authorList>
    </citation>
    <scope>NUCLEOTIDE SEQUENCE</scope>
    <source>
        <strain evidence="2">D6</strain>
    </source>
</reference>
<protein>
    <submittedName>
        <fullName evidence="2">Uncharacterized protein</fullName>
    </submittedName>
</protein>
<feature type="region of interest" description="Disordered" evidence="1">
    <location>
        <begin position="520"/>
        <end position="589"/>
    </location>
</feature>
<organism evidence="2 3">
    <name type="scientific">Seminavis robusta</name>
    <dbReference type="NCBI Taxonomy" id="568900"/>
    <lineage>
        <taxon>Eukaryota</taxon>
        <taxon>Sar</taxon>
        <taxon>Stramenopiles</taxon>
        <taxon>Ochrophyta</taxon>
        <taxon>Bacillariophyta</taxon>
        <taxon>Bacillariophyceae</taxon>
        <taxon>Bacillariophycidae</taxon>
        <taxon>Naviculales</taxon>
        <taxon>Naviculaceae</taxon>
        <taxon>Seminavis</taxon>
    </lineage>
</organism>
<dbReference type="EMBL" id="CAICTM010000480">
    <property type="protein sequence ID" value="CAB9511370.1"/>
    <property type="molecule type" value="Genomic_DNA"/>
</dbReference>
<gene>
    <name evidence="2" type="ORF">SEMRO_481_G151701.1</name>
</gene>
<feature type="compositionally biased region" description="Basic residues" evidence="1">
    <location>
        <begin position="532"/>
        <end position="555"/>
    </location>
</feature>
<evidence type="ECO:0000313" key="2">
    <source>
        <dbReference type="EMBL" id="CAB9511370.1"/>
    </source>
</evidence>
<evidence type="ECO:0000313" key="3">
    <source>
        <dbReference type="Proteomes" id="UP001153069"/>
    </source>
</evidence>
<proteinExistence type="predicted"/>
<evidence type="ECO:0000256" key="1">
    <source>
        <dbReference type="SAM" id="MobiDB-lite"/>
    </source>
</evidence>
<keyword evidence="3" id="KW-1185">Reference proteome</keyword>
<dbReference type="AlphaFoldDB" id="A0A9N8E396"/>
<feature type="compositionally biased region" description="Low complexity" evidence="1">
    <location>
        <begin position="556"/>
        <end position="574"/>
    </location>
</feature>
<accession>A0A9N8E396</accession>
<sequence>MKFSSSIIKLLSWSMTTDNNNSNTMKTPVLQVAKEMTGNNNNDKDVPAAEEVPTFQLDELDKDVVQTAALLHSYGKNPDVEFQQHGRYLGAYDLSLVPADQHGHYGYDNNQHQPKGCRIQPSQPANARWKAHYGQDTERSNGNRLSFAPVNTVVGYSSYESEQAENRRVYRDMNKHVPQARYEFWHEAQQQFISVGTQTPHERVLDLVQLIQEYGYQQVAKWITNNQWFQSDKAYLQKAKLYIQIDAVHQDLEGLVRFIQAKKGNDKQVAHWFMVNKKNTYMFELAMCHLHHGGIQRNADDEICTLNTREQIAKRRFVYRKVKDVCMEDAAPVVVEQQPTTTKDIGTIEKVSTVDDNKMASDATITCEAAVVPTCTAVVPYVQKWHVTHFKISVHGQQAFVLELRVMNGVLLGVVPNNILAALMKDGGDLVKEFMRRRKTLRLEAGVASDDTDFEFVTGDQVVAEEPLVEGEEQQQVDAEEPLVDNRVDEEDNVDTVQSTLRRSKRRMAAIASQRIAEQMKKPRLVAEQPRIKRRRAAAAKKRSTKPKAKRKKKATTQPVTDTQQQTTVQTTTTLSGRQVRKPDRYIPV</sequence>
<dbReference type="Proteomes" id="UP001153069">
    <property type="component" value="Unassembled WGS sequence"/>
</dbReference>
<comment type="caution">
    <text evidence="2">The sequence shown here is derived from an EMBL/GenBank/DDBJ whole genome shotgun (WGS) entry which is preliminary data.</text>
</comment>
<name>A0A9N8E396_9STRA</name>